<dbReference type="RefSeq" id="WP_116849887.1">
    <property type="nucleotide sequence ID" value="NZ_QTJU01000018.1"/>
</dbReference>
<organism evidence="1 2">
    <name type="scientific">Deminuibacter soli</name>
    <dbReference type="NCBI Taxonomy" id="2291815"/>
    <lineage>
        <taxon>Bacteria</taxon>
        <taxon>Pseudomonadati</taxon>
        <taxon>Bacteroidota</taxon>
        <taxon>Chitinophagia</taxon>
        <taxon>Chitinophagales</taxon>
        <taxon>Chitinophagaceae</taxon>
        <taxon>Deminuibacter</taxon>
    </lineage>
</organism>
<evidence type="ECO:0000313" key="1">
    <source>
        <dbReference type="EMBL" id="RFM25633.1"/>
    </source>
</evidence>
<proteinExistence type="predicted"/>
<evidence type="ECO:0000313" key="2">
    <source>
        <dbReference type="Proteomes" id="UP000261284"/>
    </source>
</evidence>
<dbReference type="AlphaFoldDB" id="A0A3E1NCF3"/>
<dbReference type="Proteomes" id="UP000261284">
    <property type="component" value="Unassembled WGS sequence"/>
</dbReference>
<keyword evidence="2" id="KW-1185">Reference proteome</keyword>
<comment type="caution">
    <text evidence="1">The sequence shown here is derived from an EMBL/GenBank/DDBJ whole genome shotgun (WGS) entry which is preliminary data.</text>
</comment>
<dbReference type="OrthoDB" id="7596615at2"/>
<name>A0A3E1NCF3_9BACT</name>
<protein>
    <submittedName>
        <fullName evidence="1">Uncharacterized protein</fullName>
    </submittedName>
</protein>
<accession>A0A3E1NCF3</accession>
<reference evidence="1 2" key="1">
    <citation type="submission" date="2018-08" db="EMBL/GenBank/DDBJ databases">
        <title>Chitinophagaceae sp. K23C18032701, a novel bacterium isolated from forest soil.</title>
        <authorList>
            <person name="Wang C."/>
        </authorList>
    </citation>
    <scope>NUCLEOTIDE SEQUENCE [LARGE SCALE GENOMIC DNA]</scope>
    <source>
        <strain evidence="1 2">K23C18032701</strain>
    </source>
</reference>
<gene>
    <name evidence="1" type="ORF">DXN05_24155</name>
</gene>
<dbReference type="EMBL" id="QTJU01000018">
    <property type="protein sequence ID" value="RFM25633.1"/>
    <property type="molecule type" value="Genomic_DNA"/>
</dbReference>
<sequence length="182" mass="21255">MGLKQAGYNDYVFINCPFDDDYMPILHAIAYTIYRCGFVPQCALNEDDATDYRLDKIIRCIQRCRYGIHDISRTETNTNGLPRFNMPYELGLFWGAKRFGTGIQKKKNALILERTKYLYQQYLSDLNGVDVKEHNNHPDIVIRKVRDWLAVASNRRNVPGNAVIQREYQEFRQKLPAIVDTL</sequence>